<keyword evidence="3" id="KW-0106">Calcium</keyword>
<dbReference type="InterPro" id="IPR001343">
    <property type="entry name" value="Hemolysn_Ca-bd"/>
</dbReference>
<dbReference type="Gene3D" id="2.150.10.10">
    <property type="entry name" value="Serralysin-like metalloprotease, C-terminal"/>
    <property type="match status" value="2"/>
</dbReference>
<sequence length="528" mass="54389">MSLQLDVRTPLADAATAQARANDLQGYWAGPTLQEAPPGLLSEPQSSRLVSAEYALTDVAQRSRLAAVPVTVDGNGSNAAERTQTETPDGKPVVTDVLHRGSEVVVQREQTLTEYGGRYYLASDQLTLVTGDDADSIQVSQGANGALAVDVNGQRIDLRLAQGQELQIRAGGGDDVIVVAPDVGVNTVVRAESGDNTIATGGGSDRIFTGSGNDTIDAGAGDNYVVSHGGSNTIVAGDGNNVIYGGSGSDEVRVGNGRNYIDGGDGDDLIYTGAGDNMVHTGAGDDLVYSGTGNDRIYTGGGSDRIEVEGGRGNVVYALGGADAHAIATGSGAAVETVDVADRPALGSRGVSVEGSPEFVQRVQADLAMLASSPAGQQMLAALDAAADASGNTVAIRELANEQNGYAISSGGRIVNGRPSAGSDVEVRYNPDFFMAQEFPAPVVVLYHELSHAFNGVTGTFFPGTYNGSDRVDAGSVPNAERQAVGVESDFVYDFGDGSGPIAHNPFPLTENGLRTELGLPLRLHYTL</sequence>
<evidence type="ECO:0000256" key="1">
    <source>
        <dbReference type="ARBA" id="ARBA00004613"/>
    </source>
</evidence>
<dbReference type="Proteomes" id="UP001595892">
    <property type="component" value="Unassembled WGS sequence"/>
</dbReference>
<dbReference type="InterPro" id="IPR050557">
    <property type="entry name" value="RTX_toxin/Mannuronan_C5-epim"/>
</dbReference>
<evidence type="ECO:0000313" key="4">
    <source>
        <dbReference type="EMBL" id="MFC4726653.1"/>
    </source>
</evidence>
<evidence type="ECO:0000313" key="5">
    <source>
        <dbReference type="Proteomes" id="UP001595892"/>
    </source>
</evidence>
<keyword evidence="2" id="KW-0964">Secreted</keyword>
<gene>
    <name evidence="4" type="ORF">ACFO3Q_00480</name>
</gene>
<protein>
    <submittedName>
        <fullName evidence="4">M91 family zinc metallopeptidase</fullName>
    </submittedName>
</protein>
<dbReference type="Pfam" id="PF14891">
    <property type="entry name" value="Peptidase_M91"/>
    <property type="match status" value="1"/>
</dbReference>
<dbReference type="Pfam" id="PF00353">
    <property type="entry name" value="HemolysinCabind"/>
    <property type="match status" value="3"/>
</dbReference>
<comment type="subcellular location">
    <subcellularLocation>
        <location evidence="1">Secreted</location>
    </subcellularLocation>
</comment>
<evidence type="ECO:0000256" key="3">
    <source>
        <dbReference type="ARBA" id="ARBA00022837"/>
    </source>
</evidence>
<accession>A0ABV9NI02</accession>
<dbReference type="PANTHER" id="PTHR38340">
    <property type="entry name" value="S-LAYER PROTEIN"/>
    <property type="match status" value="1"/>
</dbReference>
<reference evidence="5" key="1">
    <citation type="journal article" date="2019" name="Int. J. Syst. Evol. Microbiol.">
        <title>The Global Catalogue of Microorganisms (GCM) 10K type strain sequencing project: providing services to taxonomists for standard genome sequencing and annotation.</title>
        <authorList>
            <consortium name="The Broad Institute Genomics Platform"/>
            <consortium name="The Broad Institute Genome Sequencing Center for Infectious Disease"/>
            <person name="Wu L."/>
            <person name="Ma J."/>
        </authorList>
    </citation>
    <scope>NUCLEOTIDE SEQUENCE [LARGE SCALE GENOMIC DNA]</scope>
    <source>
        <strain evidence="5">CGMCC 1.13574</strain>
    </source>
</reference>
<evidence type="ECO:0000256" key="2">
    <source>
        <dbReference type="ARBA" id="ARBA00022525"/>
    </source>
</evidence>
<organism evidence="4 5">
    <name type="scientific">Coralloluteibacterium thermophilum</name>
    <dbReference type="NCBI Taxonomy" id="2707049"/>
    <lineage>
        <taxon>Bacteria</taxon>
        <taxon>Pseudomonadati</taxon>
        <taxon>Pseudomonadota</taxon>
        <taxon>Gammaproteobacteria</taxon>
        <taxon>Lysobacterales</taxon>
        <taxon>Lysobacteraceae</taxon>
        <taxon>Coralloluteibacterium</taxon>
    </lineage>
</organism>
<dbReference type="InterPro" id="IPR011049">
    <property type="entry name" value="Serralysin-like_metalloprot_C"/>
</dbReference>
<dbReference type="SUPFAM" id="SSF51120">
    <property type="entry name" value="beta-Roll"/>
    <property type="match status" value="2"/>
</dbReference>
<dbReference type="PANTHER" id="PTHR38340:SF1">
    <property type="entry name" value="S-LAYER PROTEIN"/>
    <property type="match status" value="1"/>
</dbReference>
<proteinExistence type="predicted"/>
<keyword evidence="5" id="KW-1185">Reference proteome</keyword>
<dbReference type="PRINTS" id="PR00313">
    <property type="entry name" value="CABNDNGRPT"/>
</dbReference>
<dbReference type="RefSeq" id="WP_377002558.1">
    <property type="nucleotide sequence ID" value="NZ_JBHSGG010000002.1"/>
</dbReference>
<comment type="caution">
    <text evidence="4">The sequence shown here is derived from an EMBL/GenBank/DDBJ whole genome shotgun (WGS) entry which is preliminary data.</text>
</comment>
<dbReference type="EMBL" id="JBHSGG010000002">
    <property type="protein sequence ID" value="MFC4726653.1"/>
    <property type="molecule type" value="Genomic_DNA"/>
</dbReference>
<name>A0ABV9NI02_9GAMM</name>
<dbReference type="InterPro" id="IPR028208">
    <property type="entry name" value="Effector_pro_NleD-like"/>
</dbReference>